<organism evidence="10 11">
    <name type="scientific">Daphnia sinensis</name>
    <dbReference type="NCBI Taxonomy" id="1820382"/>
    <lineage>
        <taxon>Eukaryota</taxon>
        <taxon>Metazoa</taxon>
        <taxon>Ecdysozoa</taxon>
        <taxon>Arthropoda</taxon>
        <taxon>Crustacea</taxon>
        <taxon>Branchiopoda</taxon>
        <taxon>Diplostraca</taxon>
        <taxon>Cladocera</taxon>
        <taxon>Anomopoda</taxon>
        <taxon>Daphniidae</taxon>
        <taxon>Daphnia</taxon>
        <taxon>Daphnia similis group</taxon>
    </lineage>
</organism>
<dbReference type="Proteomes" id="UP000820818">
    <property type="component" value="Linkage Group LG7"/>
</dbReference>
<feature type="region of interest" description="Disordered" evidence="4">
    <location>
        <begin position="277"/>
        <end position="429"/>
    </location>
</feature>
<dbReference type="CDD" id="cd06224">
    <property type="entry name" value="REM"/>
    <property type="match status" value="1"/>
</dbReference>
<dbReference type="CDD" id="cd00038">
    <property type="entry name" value="CAP_ED"/>
    <property type="match status" value="1"/>
</dbReference>
<dbReference type="PANTHER" id="PTHR23113">
    <property type="entry name" value="GUANINE NUCLEOTIDE EXCHANGE FACTOR"/>
    <property type="match status" value="1"/>
</dbReference>
<dbReference type="SMART" id="SM00049">
    <property type="entry name" value="DEP"/>
    <property type="match status" value="1"/>
</dbReference>
<feature type="domain" description="Ras-associating" evidence="8">
    <location>
        <begin position="959"/>
        <end position="1039"/>
    </location>
</feature>
<protein>
    <submittedName>
        <fullName evidence="10">Rap guanine nucleotide exchange factor 4</fullName>
    </submittedName>
</protein>
<dbReference type="InterPro" id="IPR000651">
    <property type="entry name" value="Ras-like_Gua-exchang_fac_N"/>
</dbReference>
<dbReference type="PROSITE" id="PS50042">
    <property type="entry name" value="CNMP_BINDING_3"/>
    <property type="match status" value="1"/>
</dbReference>
<dbReference type="PROSITE" id="PS50186">
    <property type="entry name" value="DEP"/>
    <property type="match status" value="1"/>
</dbReference>
<keyword evidence="11" id="KW-1185">Reference proteome</keyword>
<dbReference type="Gene3D" id="1.20.870.10">
    <property type="entry name" value="Son of sevenless (SoS) protein Chain: S domain 1"/>
    <property type="match status" value="1"/>
</dbReference>
<feature type="domain" description="Ras-GEF" evidence="5">
    <location>
        <begin position="1064"/>
        <end position="1302"/>
    </location>
</feature>
<evidence type="ECO:0000256" key="1">
    <source>
        <dbReference type="ARBA" id="ARBA00010829"/>
    </source>
</evidence>
<dbReference type="InterPro" id="IPR036390">
    <property type="entry name" value="WH_DNA-bd_sf"/>
</dbReference>
<dbReference type="SMART" id="SM00100">
    <property type="entry name" value="cNMP"/>
    <property type="match status" value="1"/>
</dbReference>
<dbReference type="EMBL" id="WJBH02000007">
    <property type="protein sequence ID" value="KAI9555136.1"/>
    <property type="molecule type" value="Genomic_DNA"/>
</dbReference>
<dbReference type="Gene3D" id="1.10.840.10">
    <property type="entry name" value="Ras guanine-nucleotide exchange factors catalytic domain"/>
    <property type="match status" value="1"/>
</dbReference>
<reference evidence="10 11" key="1">
    <citation type="submission" date="2022-05" db="EMBL/GenBank/DDBJ databases">
        <title>A multi-omics perspective on studying reproductive biology in Daphnia sinensis.</title>
        <authorList>
            <person name="Jia J."/>
        </authorList>
    </citation>
    <scope>NUCLEOTIDE SEQUENCE [LARGE SCALE GENOMIC DNA]</scope>
    <source>
        <strain evidence="10 11">WSL</strain>
    </source>
</reference>
<dbReference type="InterPro" id="IPR008937">
    <property type="entry name" value="Ras-like_GEF"/>
</dbReference>
<sequence>MTSDDLLMESVPLDRLSSCSLDSVIGYLDQLLARNKETVDPPSATPCDVKDETVGRKKLIPSSDRVRSDFADEVEEEECIQRVMDLSFASVYEMPASSNVGHSMMPVRSVIGCQKVMTVLSESLDPAESLDSGVESNKSDDECHTNGGHSPVASASLGDKGRNYAIPLHQHDYQNLIGCPPLQRRPARRNHSAASSNCRTSSRTHRNRQDGRDPAANVGGHDHKATMKEDKFYEICLGHLCWQMEAGNSATGSGLGFDRWISIFSLQKHQDELIQLSADPSSPSASSPANHRKHSHHHHHQAQSHQPGGNKRQSQRHHSTGGISSRQGSQENNNSNNGRSSSTSGGLGIPSKEPSLADANINSAKSPTSSPQRQERNPSVVSATAVDGGATTASGNGRSNPSPPSNAQQTAAPAGQPTGQTATNSNSNQIAQLTLSPSERAMMMGKVLKTLIMAASSASPASALIRDRKVPGRGTVRHCLVGTEMVDWLLGLSPEVHSRAQASAMWQVLLDEQVILALSKEHQFKDKFVFYRFHEDAEGRGDGPAGRKPSQDVVRDAQQKKDEVISTLTQLAPDAVLKAILRKPTHDRSPDDLEIIYEELVHIRALSHLSTTVKRELANIIVFESHPRAETVLFNQGDEGVSWYVILKGSVNVVIHGKGVVTTLQDGDDFGQLALINNAPRAATIITREDGCQFLRVDKDDFNRILRDVEANTVRLKEHGRDVLVLEKVSANPSAAHRHSASSHYKYTVMAGMPQKMLEHLLETRLDARHLSVRDEDIIRPYSSATDMFLDDFLLTHIMFMPTHQLITELMRNYRIESPTQDKEFVVASKSRVVNFVYQWVTSIRDPVFDETITHSFFEQLHSEVHADARLYHTLREEAAMLDHVQELLGEYRAARQQGGSLATLTWTLPAGGQSVVLFSAVNAAATAAAAASNRKNSGESNAASAFSAEKRRPIRADDDIIFRVYCADHTYCTLRQPVNATAETIKLNAADKLGLRHEELVLAEIKSNGEKSVINDTEVSIATCLSINGRIFVSPKDHLDAMTVLPDQEGPSDGTCNELEMFSTRELAYYITLIDWDLFCSVHEYELLYHVAGAQPFRKIKSNLDLFLRRFNEIQYWVVTEICLANTLGKRVQLLRKFIKLAAYCKEFQNLNAFFALVMGLSNVAVSRLTQTWERLPSKLRKMFNEFDGLIEPSRNHRAYRIAVGKLQPPILPFMPLLLKDMTFTHEGNRTLLDSAGLINFEKMHMLAQTMRTLRYCRSRQLLLQPPTPRSEQEVRNYIRNLRVIDNQRILTGLSQRLEPKRA</sequence>
<keyword evidence="2 3" id="KW-0344">Guanine-nucleotide releasing factor</keyword>
<evidence type="ECO:0000256" key="2">
    <source>
        <dbReference type="ARBA" id="ARBA00022658"/>
    </source>
</evidence>
<dbReference type="InterPro" id="IPR023578">
    <property type="entry name" value="Ras_GEF_dom_sf"/>
</dbReference>
<dbReference type="FunFam" id="1.10.840.10:FF:000002">
    <property type="entry name" value="Rap guanine nucleotide exchange factor 4"/>
    <property type="match status" value="1"/>
</dbReference>
<dbReference type="InterPro" id="IPR036388">
    <property type="entry name" value="WH-like_DNA-bd_sf"/>
</dbReference>
<dbReference type="Gene3D" id="1.10.8.1240">
    <property type="match status" value="1"/>
</dbReference>
<evidence type="ECO:0000259" key="8">
    <source>
        <dbReference type="PROSITE" id="PS50200"/>
    </source>
</evidence>
<dbReference type="InterPro" id="IPR001895">
    <property type="entry name" value="RASGEF_cat_dom"/>
</dbReference>
<evidence type="ECO:0000256" key="4">
    <source>
        <dbReference type="SAM" id="MobiDB-lite"/>
    </source>
</evidence>
<dbReference type="GO" id="GO:0005886">
    <property type="term" value="C:plasma membrane"/>
    <property type="evidence" value="ECO:0007669"/>
    <property type="project" value="TreeGrafter"/>
</dbReference>
<dbReference type="Gene3D" id="1.10.10.10">
    <property type="entry name" value="Winged helix-like DNA-binding domain superfamily/Winged helix DNA-binding domain"/>
    <property type="match status" value="1"/>
</dbReference>
<feature type="domain" description="Cyclic nucleotide-binding" evidence="6">
    <location>
        <begin position="605"/>
        <end position="706"/>
    </location>
</feature>
<feature type="domain" description="DEP" evidence="7">
    <location>
        <begin position="460"/>
        <end position="535"/>
    </location>
</feature>
<dbReference type="SMART" id="SM00147">
    <property type="entry name" value="RasGEF"/>
    <property type="match status" value="1"/>
</dbReference>
<evidence type="ECO:0000259" key="7">
    <source>
        <dbReference type="PROSITE" id="PS50186"/>
    </source>
</evidence>
<accession>A0AAD5PPG6</accession>
<dbReference type="Pfam" id="PF00027">
    <property type="entry name" value="cNMP_binding"/>
    <property type="match status" value="1"/>
</dbReference>
<feature type="compositionally biased region" description="Low complexity" evidence="4">
    <location>
        <begin position="324"/>
        <end position="344"/>
    </location>
</feature>
<dbReference type="PRINTS" id="PR00103">
    <property type="entry name" value="CAMPKINASE"/>
</dbReference>
<feature type="domain" description="N-terminal Ras-GEF" evidence="9">
    <location>
        <begin position="745"/>
        <end position="886"/>
    </location>
</feature>
<evidence type="ECO:0000259" key="9">
    <source>
        <dbReference type="PROSITE" id="PS50212"/>
    </source>
</evidence>
<dbReference type="Gene3D" id="2.60.120.10">
    <property type="entry name" value="Jelly Rolls"/>
    <property type="match status" value="1"/>
</dbReference>
<dbReference type="Pfam" id="PF00610">
    <property type="entry name" value="DEP"/>
    <property type="match status" value="1"/>
</dbReference>
<dbReference type="PROSITE" id="PS50212">
    <property type="entry name" value="RASGEF_NTER"/>
    <property type="match status" value="1"/>
</dbReference>
<dbReference type="InterPro" id="IPR000159">
    <property type="entry name" value="RA_dom"/>
</dbReference>
<dbReference type="InterPro" id="IPR036964">
    <property type="entry name" value="RASGEF_cat_dom_sf"/>
</dbReference>
<evidence type="ECO:0000256" key="3">
    <source>
        <dbReference type="PROSITE-ProRule" id="PRU00168"/>
    </source>
</evidence>
<name>A0AAD5PPG6_9CRUS</name>
<proteinExistence type="inferred from homology"/>
<dbReference type="SUPFAM" id="SSF46785">
    <property type="entry name" value="Winged helix' DNA-binding domain"/>
    <property type="match status" value="1"/>
</dbReference>
<feature type="compositionally biased region" description="Low complexity" evidence="4">
    <location>
        <begin position="394"/>
        <end position="423"/>
    </location>
</feature>
<dbReference type="SMART" id="SM00229">
    <property type="entry name" value="RasGEFN"/>
    <property type="match status" value="1"/>
</dbReference>
<dbReference type="PANTHER" id="PTHR23113:SF327">
    <property type="entry name" value="EXCHANGE PROTEIN DIRECTLY ACTIVATED BY CAMP, ISOFORM E"/>
    <property type="match status" value="1"/>
</dbReference>
<feature type="compositionally biased region" description="Polar residues" evidence="4">
    <location>
        <begin position="192"/>
        <end position="201"/>
    </location>
</feature>
<dbReference type="PROSITE" id="PS50200">
    <property type="entry name" value="RA"/>
    <property type="match status" value="1"/>
</dbReference>
<dbReference type="Pfam" id="PF00618">
    <property type="entry name" value="RasGEF_N"/>
    <property type="match status" value="1"/>
</dbReference>
<evidence type="ECO:0000259" key="5">
    <source>
        <dbReference type="PROSITE" id="PS50009"/>
    </source>
</evidence>
<feature type="region of interest" description="Disordered" evidence="4">
    <location>
        <begin position="177"/>
        <end position="222"/>
    </location>
</feature>
<dbReference type="InterPro" id="IPR000595">
    <property type="entry name" value="cNMP-bd_dom"/>
</dbReference>
<dbReference type="GO" id="GO:0007265">
    <property type="term" value="P:Ras protein signal transduction"/>
    <property type="evidence" value="ECO:0007669"/>
    <property type="project" value="TreeGrafter"/>
</dbReference>
<dbReference type="SUPFAM" id="SSF48366">
    <property type="entry name" value="Ras GEF"/>
    <property type="match status" value="1"/>
</dbReference>
<evidence type="ECO:0000259" key="6">
    <source>
        <dbReference type="PROSITE" id="PS50042"/>
    </source>
</evidence>
<dbReference type="InterPro" id="IPR000591">
    <property type="entry name" value="DEP_dom"/>
</dbReference>
<dbReference type="Pfam" id="PF00617">
    <property type="entry name" value="RasGEF"/>
    <property type="match status" value="1"/>
</dbReference>
<dbReference type="InterPro" id="IPR014710">
    <property type="entry name" value="RmlC-like_jellyroll"/>
</dbReference>
<feature type="region of interest" description="Disordered" evidence="4">
    <location>
        <begin position="127"/>
        <end position="158"/>
    </location>
</feature>
<feature type="compositionally biased region" description="Basic residues" evidence="4">
    <location>
        <begin position="290"/>
        <end position="302"/>
    </location>
</feature>
<dbReference type="InterPro" id="IPR018490">
    <property type="entry name" value="cNMP-bd_dom_sf"/>
</dbReference>
<dbReference type="CDD" id="cd00155">
    <property type="entry name" value="RasGEF"/>
    <property type="match status" value="1"/>
</dbReference>
<dbReference type="Gene3D" id="3.10.20.90">
    <property type="entry name" value="Phosphatidylinositol 3-kinase Catalytic Subunit, Chain A, domain 1"/>
    <property type="match status" value="1"/>
</dbReference>
<feature type="compositionally biased region" description="Polar residues" evidence="4">
    <location>
        <begin position="360"/>
        <end position="382"/>
    </location>
</feature>
<evidence type="ECO:0000313" key="10">
    <source>
        <dbReference type="EMBL" id="KAI9555136.1"/>
    </source>
</evidence>
<dbReference type="InterPro" id="IPR029071">
    <property type="entry name" value="Ubiquitin-like_domsf"/>
</dbReference>
<dbReference type="PROSITE" id="PS50009">
    <property type="entry name" value="RASGEF_CAT"/>
    <property type="match status" value="1"/>
</dbReference>
<evidence type="ECO:0000313" key="11">
    <source>
        <dbReference type="Proteomes" id="UP000820818"/>
    </source>
</evidence>
<dbReference type="GO" id="GO:0005085">
    <property type="term" value="F:guanyl-nucleotide exchange factor activity"/>
    <property type="evidence" value="ECO:0007669"/>
    <property type="project" value="UniProtKB-KW"/>
</dbReference>
<dbReference type="SUPFAM" id="SSF51206">
    <property type="entry name" value="cAMP-binding domain-like"/>
    <property type="match status" value="1"/>
</dbReference>
<comment type="similarity">
    <text evidence="1">Belongs to the RAPGEF2 family.</text>
</comment>
<feature type="compositionally biased region" description="Low complexity" evidence="4">
    <location>
        <begin position="277"/>
        <end position="289"/>
    </location>
</feature>
<comment type="caution">
    <text evidence="10">The sequence shown here is derived from an EMBL/GenBank/DDBJ whole genome shotgun (WGS) entry which is preliminary data.</text>
</comment>
<gene>
    <name evidence="10" type="ORF">GHT06_017651</name>
</gene>
<dbReference type="SUPFAM" id="SSF54236">
    <property type="entry name" value="Ubiquitin-like"/>
    <property type="match status" value="1"/>
</dbReference>